<feature type="transmembrane region" description="Helical" evidence="2">
    <location>
        <begin position="6"/>
        <end position="24"/>
    </location>
</feature>
<dbReference type="AlphaFoldDB" id="A0A928DP89"/>
<keyword evidence="2" id="KW-0812">Transmembrane</keyword>
<evidence type="ECO:0000256" key="2">
    <source>
        <dbReference type="SAM" id="Phobius"/>
    </source>
</evidence>
<protein>
    <submittedName>
        <fullName evidence="3">Uncharacterized protein</fullName>
    </submittedName>
</protein>
<comment type="caution">
    <text evidence="3">The sequence shown here is derived from an EMBL/GenBank/DDBJ whole genome shotgun (WGS) entry which is preliminary data.</text>
</comment>
<gene>
    <name evidence="3" type="ORF">E7027_00390</name>
</gene>
<evidence type="ECO:0000256" key="1">
    <source>
        <dbReference type="SAM" id="Coils"/>
    </source>
</evidence>
<dbReference type="Proteomes" id="UP000725649">
    <property type="component" value="Unassembled WGS sequence"/>
</dbReference>
<keyword evidence="1" id="KW-0175">Coiled coil</keyword>
<evidence type="ECO:0000313" key="4">
    <source>
        <dbReference type="Proteomes" id="UP000725649"/>
    </source>
</evidence>
<evidence type="ECO:0000313" key="3">
    <source>
        <dbReference type="EMBL" id="MBE6420599.1"/>
    </source>
</evidence>
<accession>A0A928DP89</accession>
<organism evidence="3 4">
    <name type="scientific">Candidatus Avelusimicrobium gallicola</name>
    <dbReference type="NCBI Taxonomy" id="2562704"/>
    <lineage>
        <taxon>Bacteria</taxon>
        <taxon>Pseudomonadati</taxon>
        <taxon>Elusimicrobiota</taxon>
        <taxon>Elusimicrobia</taxon>
        <taxon>Elusimicrobiales</taxon>
        <taxon>Elusimicrobiaceae</taxon>
        <taxon>Candidatus Avelusimicrobium</taxon>
    </lineage>
</organism>
<feature type="coiled-coil region" evidence="1">
    <location>
        <begin position="72"/>
        <end position="117"/>
    </location>
</feature>
<proteinExistence type="predicted"/>
<sequence>METTIILQLIGFTVCFILLFVFTAKYRAALAHETDFEPAVEDLTVVTVSQPPAFKPRASILQSLQGGASMDVADLKEKTKELHYRLEELKMAHDKSNGDLAKQLARMEQRISTFEQEYITKLQPTLLSLIEELEKMKVAESHPEE</sequence>
<keyword evidence="2" id="KW-0472">Membrane</keyword>
<dbReference type="EMBL" id="SUVG01000001">
    <property type="protein sequence ID" value="MBE6420599.1"/>
    <property type="molecule type" value="Genomic_DNA"/>
</dbReference>
<name>A0A928DP89_9BACT</name>
<keyword evidence="2" id="KW-1133">Transmembrane helix</keyword>
<reference evidence="3" key="1">
    <citation type="submission" date="2019-04" db="EMBL/GenBank/DDBJ databases">
        <title>Evolution of Biomass-Degrading Anaerobic Consortia Revealed by Metagenomics.</title>
        <authorList>
            <person name="Peng X."/>
        </authorList>
    </citation>
    <scope>NUCLEOTIDE SEQUENCE</scope>
    <source>
        <strain evidence="3">SIG66</strain>
    </source>
</reference>